<comment type="caution">
    <text evidence="1">The sequence shown here is derived from an EMBL/GenBank/DDBJ whole genome shotgun (WGS) entry which is preliminary data.</text>
</comment>
<reference evidence="1 2" key="1">
    <citation type="journal article" date="2023" name="Sci. Data">
        <title>Genome assembly of the Korean intertidal mud-creeper Batillaria attramentaria.</title>
        <authorList>
            <person name="Patra A.K."/>
            <person name="Ho P.T."/>
            <person name="Jun S."/>
            <person name="Lee S.J."/>
            <person name="Kim Y."/>
            <person name="Won Y.J."/>
        </authorList>
    </citation>
    <scope>NUCLEOTIDE SEQUENCE [LARGE SCALE GENOMIC DNA]</scope>
    <source>
        <strain evidence="1">Wonlab-2016</strain>
    </source>
</reference>
<keyword evidence="2" id="KW-1185">Reference proteome</keyword>
<dbReference type="EMBL" id="JACVVK020000216">
    <property type="protein sequence ID" value="KAK7484041.1"/>
    <property type="molecule type" value="Genomic_DNA"/>
</dbReference>
<dbReference type="AlphaFoldDB" id="A0ABD0KAN3"/>
<protein>
    <recommendedName>
        <fullName evidence="3">SAM-dependent methyltransferase</fullName>
    </recommendedName>
</protein>
<evidence type="ECO:0000313" key="2">
    <source>
        <dbReference type="Proteomes" id="UP001519460"/>
    </source>
</evidence>
<evidence type="ECO:0008006" key="3">
    <source>
        <dbReference type="Google" id="ProtNLM"/>
    </source>
</evidence>
<gene>
    <name evidence="1" type="ORF">BaRGS_00024653</name>
</gene>
<organism evidence="1 2">
    <name type="scientific">Batillaria attramentaria</name>
    <dbReference type="NCBI Taxonomy" id="370345"/>
    <lineage>
        <taxon>Eukaryota</taxon>
        <taxon>Metazoa</taxon>
        <taxon>Spiralia</taxon>
        <taxon>Lophotrochozoa</taxon>
        <taxon>Mollusca</taxon>
        <taxon>Gastropoda</taxon>
        <taxon>Caenogastropoda</taxon>
        <taxon>Sorbeoconcha</taxon>
        <taxon>Cerithioidea</taxon>
        <taxon>Batillariidae</taxon>
        <taxon>Batillaria</taxon>
    </lineage>
</organism>
<dbReference type="Proteomes" id="UP001519460">
    <property type="component" value="Unassembled WGS sequence"/>
</dbReference>
<evidence type="ECO:0000313" key="1">
    <source>
        <dbReference type="EMBL" id="KAK7484041.1"/>
    </source>
</evidence>
<accession>A0ABD0KAN3</accession>
<name>A0ABD0KAN3_9CAEN</name>
<proteinExistence type="predicted"/>
<feature type="non-terminal residue" evidence="1">
    <location>
        <position position="1"/>
    </location>
</feature>
<sequence length="71" mass="8056">ATTPAKWWLSWLRADGLPGLPGEVRNDVYWSQELGRQMTEGAGECRRQAQSSGRVTHRMPFGWLVSVQRLS</sequence>
<feature type="non-terminal residue" evidence="1">
    <location>
        <position position="71"/>
    </location>
</feature>